<dbReference type="EMBL" id="QOGZ01000041">
    <property type="protein sequence ID" value="RDA33950.1"/>
    <property type="molecule type" value="Genomic_DNA"/>
</dbReference>
<dbReference type="EMBL" id="PITP01000001">
    <property type="protein sequence ID" value="PKD92185.1"/>
    <property type="molecule type" value="Genomic_DNA"/>
</dbReference>
<protein>
    <submittedName>
        <fullName evidence="4">Aldose epimerase</fullName>
    </submittedName>
</protein>
<dbReference type="EMBL" id="MRVZ01000028">
    <property type="protein sequence ID" value="PAU23984.1"/>
    <property type="molecule type" value="Genomic_DNA"/>
</dbReference>
<dbReference type="Proteomes" id="UP000233549">
    <property type="component" value="Unassembled WGS sequence"/>
</dbReference>
<evidence type="ECO:0000313" key="3">
    <source>
        <dbReference type="EMBL" id="OZP03109.1"/>
    </source>
</evidence>
<dbReference type="EMBL" id="NNAK01000021">
    <property type="protein sequence ID" value="OZP03109.1"/>
    <property type="molecule type" value="Genomic_DNA"/>
</dbReference>
<evidence type="ECO:0000313" key="11">
    <source>
        <dbReference type="Proteomes" id="UP000218543"/>
    </source>
</evidence>
<evidence type="ECO:0000313" key="7">
    <source>
        <dbReference type="EMBL" id="PZZ60304.1"/>
    </source>
</evidence>
<dbReference type="Proteomes" id="UP000288459">
    <property type="component" value="Unassembled WGS sequence"/>
</dbReference>
<accession>A0A236M585</accession>
<evidence type="ECO:0000313" key="16">
    <source>
        <dbReference type="Proteomes" id="UP000264870"/>
    </source>
</evidence>
<sequence>MCDFACKNGGRALTRKSELLSAQYSGLITSLKGKRSMAYY</sequence>
<reference evidence="5 10" key="1">
    <citation type="journal article" date="2015" name="Genome Announc.">
        <title>Draft Genome Sequences of Human-Pathogenic Escherichia coli O26:H11 Strains Carrying the stx2 Gene Only and Circulating in France.</title>
        <authorList>
            <person name="Delannoy S."/>
            <person name="Mariani-Kurkdjian P."/>
            <person name="Bonacorsi S."/>
            <person name="Liguori S."/>
            <person name="Ison S.A."/>
            <person name="Fach P."/>
        </authorList>
    </citation>
    <scope>NUCLEOTIDE SEQUENCE [LARGE SCALE GENOMIC DNA]</scope>
    <source>
        <strain evidence="5 10">34870</strain>
    </source>
</reference>
<dbReference type="Proteomes" id="UP000248865">
    <property type="component" value="Unassembled WGS sequence"/>
</dbReference>
<reference evidence="8 15" key="10">
    <citation type="submission" date="2018-07" db="EMBL/GenBank/DDBJ databases">
        <title>Whole Genome Sequence Analysis of Avian Pathogenic E. coli - An Australian Perspective.</title>
        <authorList>
            <person name="Cummins M.L."/>
            <person name="Reid C.J."/>
            <person name="Roy Chowdhury P."/>
            <person name="Bushell R."/>
            <person name="Esbert N."/>
            <person name="Tivendale K.A."/>
            <person name="Noormohammadi A.H."/>
            <person name="Islam S."/>
            <person name="Marenda M.S."/>
            <person name="Browning G.F."/>
            <person name="Markham P.F."/>
            <person name="Djordjevic S.P."/>
        </authorList>
    </citation>
    <scope>NUCLEOTIDE SEQUENCE [LARGE SCALE GENOMIC DNA]</scope>
    <source>
        <strain evidence="8 15">AVC211</strain>
    </source>
</reference>
<reference evidence="2" key="9">
    <citation type="submission" date="2018-05" db="EMBL/GenBank/DDBJ databases">
        <authorList>
            <person name="Ashton P.M."/>
            <person name="Dallman T."/>
            <person name="Nair S."/>
            <person name="De Pinna E."/>
            <person name="Peters T."/>
            <person name="Grant K."/>
        </authorList>
    </citation>
    <scope>NUCLEOTIDE SEQUENCE</scope>
    <source>
        <strain evidence="2">412057</strain>
    </source>
</reference>
<evidence type="ECO:0000313" key="15">
    <source>
        <dbReference type="Proteomes" id="UP000253687"/>
    </source>
</evidence>
<evidence type="ECO:0000313" key="13">
    <source>
        <dbReference type="Proteomes" id="UP000233549"/>
    </source>
</evidence>
<dbReference type="Proteomes" id="UP000253687">
    <property type="component" value="Unassembled WGS sequence"/>
</dbReference>
<evidence type="ECO:0000313" key="14">
    <source>
        <dbReference type="Proteomes" id="UP000248865"/>
    </source>
</evidence>
<dbReference type="EMBL" id="LDXE02000003">
    <property type="protein sequence ID" value="PBN73341.1"/>
    <property type="molecule type" value="Genomic_DNA"/>
</dbReference>
<reference evidence="3 16" key="4">
    <citation type="submission" date="2017-07" db="EMBL/GenBank/DDBJ databases">
        <authorList>
            <person name="Zhi S."/>
            <person name="Banting G."/>
            <person name="Neumann N."/>
        </authorList>
    </citation>
    <scope>NUCLEOTIDE SEQUENCE [LARGE SCALE GENOMIC DNA]</scope>
    <source>
        <strain evidence="3 16">WW41</strain>
    </source>
</reference>
<evidence type="ECO:0000313" key="10">
    <source>
        <dbReference type="Proteomes" id="UP000036331"/>
    </source>
</evidence>
<reference evidence="5" key="3">
    <citation type="submission" date="2017-03" db="EMBL/GenBank/DDBJ databases">
        <title>The mobilome is the main driver of stx2-positive O26:H11 Escherichia coli strains evolution.</title>
        <authorList>
            <person name="Delannoy S."/>
            <person name="Mariani-Kurkdjian P."/>
            <person name="Webb H.E."/>
            <person name="Bonacorsi S."/>
            <person name="Fach P."/>
        </authorList>
    </citation>
    <scope>NUCLEOTIDE SEQUENCE</scope>
    <source>
        <strain evidence="5">34870</strain>
    </source>
</reference>
<evidence type="ECO:0000313" key="4">
    <source>
        <dbReference type="EMBL" id="PAU23984.1"/>
    </source>
</evidence>
<evidence type="ECO:0000313" key="2">
    <source>
        <dbReference type="EMBL" id="EGE1986963.1"/>
    </source>
</evidence>
<reference evidence="7 14" key="8">
    <citation type="submission" date="2018-05" db="EMBL/GenBank/DDBJ databases">
        <title>Genomic sequencing of EHEC O26 New European Clone.</title>
        <authorList>
            <person name="Karnisova L."/>
            <person name="Nunvar J."/>
            <person name="Marejkova M."/>
            <person name="Mellmann A."/>
            <person name="Drevinek P."/>
            <person name="Blahova K."/>
            <person name="Bielaszewska M."/>
        </authorList>
    </citation>
    <scope>NUCLEOTIDE SEQUENCE [LARGE SCALE GENOMIC DNA]</scope>
    <source>
        <strain evidence="7 14">14-391</strain>
    </source>
</reference>
<gene>
    <name evidence="5" type="ORF">ABE91_017100</name>
    <name evidence="4" type="ORF">BTQ06_09715</name>
    <name evidence="3" type="ORF">CG702_10795</name>
    <name evidence="9" type="ORF">CIG67_25530</name>
    <name evidence="1" type="ORF">CQ842_17255</name>
    <name evidence="6" type="ORF">CWS33_00735</name>
    <name evidence="7" type="ORF">DIV22_25655</name>
    <name evidence="2" type="ORF">DL968_04700</name>
    <name evidence="8" type="ORF">DTL43_23035</name>
</gene>
<dbReference type="EMBL" id="AAVTXU010000012">
    <property type="protein sequence ID" value="EGE1986963.1"/>
    <property type="molecule type" value="Genomic_DNA"/>
</dbReference>
<evidence type="ECO:0000313" key="17">
    <source>
        <dbReference type="Proteomes" id="UP000288459"/>
    </source>
</evidence>
<reference evidence="9 17" key="5">
    <citation type="submission" date="2017-08" db="EMBL/GenBank/DDBJ databases">
        <title>Sequencing of Escherichia coli CCPM 6219.</title>
        <authorList>
            <person name="Liu S.-L."/>
            <person name="Zhou Y.-J."/>
            <person name="Zhao M.-F."/>
        </authorList>
    </citation>
    <scope>NUCLEOTIDE SEQUENCE [LARGE SCALE GENOMIC DNA]</scope>
    <source>
        <strain evidence="9 17">CCPM 6219</strain>
    </source>
</reference>
<evidence type="ECO:0000313" key="1">
    <source>
        <dbReference type="EMBL" id="ATP25227.1"/>
    </source>
</evidence>
<dbReference type="Proteomes" id="UP000264870">
    <property type="component" value="Unassembled WGS sequence"/>
</dbReference>
<reference evidence="6 13" key="7">
    <citation type="submission" date="2017-12" db="EMBL/GenBank/DDBJ databases">
        <title>Rapid rising of carbapenem-resistant Enterobacteriaceae(CRE) and emergence of colistin resistance genemcr-1 in CRE in the hospital of Henan, China.</title>
        <authorList>
            <person name="Sun Q."/>
            <person name="Zhang R."/>
            <person name="Li Y."/>
            <person name="Shen Y."/>
            <person name="Zhang Y."/>
            <person name="Yang J."/>
            <person name="Shu L."/>
            <person name="Zhou H."/>
            <person name="Wang Y."/>
            <person name="Wang B."/>
            <person name="Shen Z."/>
        </authorList>
    </citation>
    <scope>NUCLEOTIDE SEQUENCE [LARGE SCALE GENOMIC DNA]</scope>
    <source>
        <strain evidence="6 13">3512</strain>
    </source>
</reference>
<accession>A0A1Q6ATQ4</accession>
<organism evidence="4 11">
    <name type="scientific">Escherichia coli</name>
    <dbReference type="NCBI Taxonomy" id="562"/>
    <lineage>
        <taxon>Bacteria</taxon>
        <taxon>Pseudomonadati</taxon>
        <taxon>Pseudomonadota</taxon>
        <taxon>Gammaproteobacteria</taxon>
        <taxon>Enterobacterales</taxon>
        <taxon>Enterobacteriaceae</taxon>
        <taxon>Escherichia</taxon>
    </lineage>
</organism>
<dbReference type="AlphaFoldDB" id="A0A1Q6ATQ4"/>
<evidence type="ECO:0000313" key="6">
    <source>
        <dbReference type="EMBL" id="PKD92185.1"/>
    </source>
</evidence>
<evidence type="ECO:0000313" key="9">
    <source>
        <dbReference type="EMBL" id="RVE07677.1"/>
    </source>
</evidence>
<evidence type="ECO:0000313" key="8">
    <source>
        <dbReference type="EMBL" id="RDA33950.1"/>
    </source>
</evidence>
<dbReference type="Proteomes" id="UP000218543">
    <property type="component" value="Unassembled WGS sequence"/>
</dbReference>
<dbReference type="EMBL" id="QFSS01000408">
    <property type="protein sequence ID" value="PZZ60304.1"/>
    <property type="molecule type" value="Genomic_DNA"/>
</dbReference>
<reference evidence="1 12" key="6">
    <citation type="submission" date="2017-10" db="EMBL/GenBank/DDBJ databases">
        <title>Genome and in vitro analysis of Escherichia coli resistant to antibiotic.</title>
        <authorList>
            <person name="Pereira U.P."/>
            <person name="Facimoto C.T."/>
            <person name="Campos P.A."/>
            <person name="Araujo B.F."/>
            <person name="Royer S."/>
            <person name="Goncalves I.R."/>
            <person name="Ferreira M.L."/>
            <person name="Gontijo P."/>
            <person name="Ribas R.M."/>
        </authorList>
    </citation>
    <scope>NUCLEOTIDE SEQUENCE [LARGE SCALE GENOMIC DNA]</scope>
    <source>
        <strain evidence="1 12">UFU_EC98</strain>
    </source>
</reference>
<reference evidence="4 11" key="2">
    <citation type="submission" date="2016-12" db="EMBL/GenBank/DDBJ databases">
        <title>Real-Time Genomic Investigation Underlying the Public Health Response to a Shiga Toxin-Producing Escherichia Coli O26:H11 Outbreak in a Nursery.</title>
        <authorList>
            <person name="Ferdous M."/>
            <person name="Moran-Gilad J."/>
            <person name="Rossen J.W."/>
            <person name="Gdalevich M."/>
        </authorList>
    </citation>
    <scope>NUCLEOTIDE SEQUENCE [LARGE SCALE GENOMIC DNA]</scope>
    <source>
        <strain evidence="4 11">STEC 514-2</strain>
    </source>
</reference>
<proteinExistence type="predicted"/>
<evidence type="ECO:0000313" key="5">
    <source>
        <dbReference type="EMBL" id="PBN73341.1"/>
    </source>
</evidence>
<name>A0A1Q6ATQ4_ECOLX</name>
<dbReference type="Proteomes" id="UP000854059">
    <property type="component" value="Unassembled WGS sequence"/>
</dbReference>
<dbReference type="EMBL" id="NPIM01000165">
    <property type="protein sequence ID" value="RVE07677.1"/>
    <property type="molecule type" value="Genomic_DNA"/>
</dbReference>
<dbReference type="Proteomes" id="UP000036331">
    <property type="component" value="Unassembled WGS sequence"/>
</dbReference>
<evidence type="ECO:0000313" key="12">
    <source>
        <dbReference type="Proteomes" id="UP000225264"/>
    </source>
</evidence>
<dbReference type="EMBL" id="CP024092">
    <property type="protein sequence ID" value="ATP25227.1"/>
    <property type="molecule type" value="Genomic_DNA"/>
</dbReference>